<reference evidence="1 2" key="1">
    <citation type="journal article" date="2014" name="Nat. Genet.">
        <title>Genome and transcriptome of the porcine whipworm Trichuris suis.</title>
        <authorList>
            <person name="Jex A.R."/>
            <person name="Nejsum P."/>
            <person name="Schwarz E.M."/>
            <person name="Hu L."/>
            <person name="Young N.D."/>
            <person name="Hall R.S."/>
            <person name="Korhonen P.K."/>
            <person name="Liao S."/>
            <person name="Thamsborg S."/>
            <person name="Xia J."/>
            <person name="Xu P."/>
            <person name="Wang S."/>
            <person name="Scheerlinck J.P."/>
            <person name="Hofmann A."/>
            <person name="Sternberg P.W."/>
            <person name="Wang J."/>
            <person name="Gasser R.B."/>
        </authorList>
    </citation>
    <scope>NUCLEOTIDE SEQUENCE [LARGE SCALE GENOMIC DNA]</scope>
    <source>
        <strain evidence="1">DCEP-RM93M</strain>
    </source>
</reference>
<keyword evidence="2" id="KW-1185">Reference proteome</keyword>
<dbReference type="Proteomes" id="UP000030764">
    <property type="component" value="Unassembled WGS sequence"/>
</dbReference>
<evidence type="ECO:0000313" key="2">
    <source>
        <dbReference type="Proteomes" id="UP000030764"/>
    </source>
</evidence>
<protein>
    <submittedName>
        <fullName evidence="1">Uncharacterized protein</fullName>
    </submittedName>
</protein>
<organism evidence="1 2">
    <name type="scientific">Trichuris suis</name>
    <name type="common">pig whipworm</name>
    <dbReference type="NCBI Taxonomy" id="68888"/>
    <lineage>
        <taxon>Eukaryota</taxon>
        <taxon>Metazoa</taxon>
        <taxon>Ecdysozoa</taxon>
        <taxon>Nematoda</taxon>
        <taxon>Enoplea</taxon>
        <taxon>Dorylaimia</taxon>
        <taxon>Trichinellida</taxon>
        <taxon>Trichuridae</taxon>
        <taxon>Trichuris</taxon>
    </lineage>
</organism>
<dbReference type="EMBL" id="KL363329">
    <property type="protein sequence ID" value="KFD47383.1"/>
    <property type="molecule type" value="Genomic_DNA"/>
</dbReference>
<sequence length="104" mass="12429">MYEDESLALQVFHYWSLTGSENMRNGDLFKADNKYMSMYPEVQCDMPELGPKCKYEIHRMVHTHPLHTWSCPELSEFIRSSSPQLPRLVCERRVHQRMCYIRST</sequence>
<name>A0A085LQY7_9BILA</name>
<gene>
    <name evidence="1" type="ORF">M513_11746</name>
</gene>
<accession>A0A085LQY7</accession>
<dbReference type="AlphaFoldDB" id="A0A085LQY7"/>
<evidence type="ECO:0000313" key="1">
    <source>
        <dbReference type="EMBL" id="KFD47383.1"/>
    </source>
</evidence>
<proteinExistence type="predicted"/>